<evidence type="ECO:0000313" key="2">
    <source>
        <dbReference type="EMBL" id="TJY65717.1"/>
    </source>
</evidence>
<dbReference type="EMBL" id="SUKA01000003">
    <property type="protein sequence ID" value="TJY65717.1"/>
    <property type="molecule type" value="Genomic_DNA"/>
</dbReference>
<keyword evidence="3" id="KW-1185">Reference proteome</keyword>
<dbReference type="OrthoDB" id="764454at2"/>
<evidence type="ECO:0000256" key="1">
    <source>
        <dbReference type="SAM" id="SignalP"/>
    </source>
</evidence>
<feature type="signal peptide" evidence="1">
    <location>
        <begin position="1"/>
        <end position="23"/>
    </location>
</feature>
<protein>
    <recommendedName>
        <fullName evidence="4">Nuclear transport factor 2 family protein</fullName>
    </recommendedName>
</protein>
<comment type="caution">
    <text evidence="2">The sequence shown here is derived from an EMBL/GenBank/DDBJ whole genome shotgun (WGS) entry which is preliminary data.</text>
</comment>
<dbReference type="InterPro" id="IPR032710">
    <property type="entry name" value="NTF2-like_dom_sf"/>
</dbReference>
<dbReference type="Pfam" id="PF12893">
    <property type="entry name" value="Lumazine_bd_2"/>
    <property type="match status" value="1"/>
</dbReference>
<accession>A0A4U0H269</accession>
<proteinExistence type="predicted"/>
<dbReference type="SUPFAM" id="SSF54427">
    <property type="entry name" value="NTF2-like"/>
    <property type="match status" value="1"/>
</dbReference>
<dbReference type="Proteomes" id="UP000309872">
    <property type="component" value="Unassembled WGS sequence"/>
</dbReference>
<feature type="chain" id="PRO_5021033553" description="Nuclear transport factor 2 family protein" evidence="1">
    <location>
        <begin position="24"/>
        <end position="142"/>
    </location>
</feature>
<gene>
    <name evidence="2" type="ORF">FAZ19_11375</name>
</gene>
<evidence type="ECO:0000313" key="3">
    <source>
        <dbReference type="Proteomes" id="UP000309872"/>
    </source>
</evidence>
<reference evidence="2 3" key="1">
    <citation type="submission" date="2019-04" db="EMBL/GenBank/DDBJ databases">
        <title>Sphingobacterium olei sp. nov., isolated from oil-contaminated soil.</title>
        <authorList>
            <person name="Liu B."/>
        </authorList>
    </citation>
    <scope>NUCLEOTIDE SEQUENCE [LARGE SCALE GENOMIC DNA]</scope>
    <source>
        <strain evidence="2 3">Y3L14</strain>
    </source>
</reference>
<keyword evidence="1" id="KW-0732">Signal</keyword>
<sequence>MKTSIFTTIATTFLLISTFNSFAAEKANPLKNMNSKGIIAVYLDAAALGNTQYNEHLFAKDVECYNTVNDSKHNKKDYTKFLKENKGLQYDCKTTYQILDESGNSCIAKATMEFADFTRVDHITLCQTKDGWQVSKVVTTYL</sequence>
<organism evidence="2 3">
    <name type="scientific">Sphingobacterium alkalisoli</name>
    <dbReference type="NCBI Taxonomy" id="1874115"/>
    <lineage>
        <taxon>Bacteria</taxon>
        <taxon>Pseudomonadati</taxon>
        <taxon>Bacteroidota</taxon>
        <taxon>Sphingobacteriia</taxon>
        <taxon>Sphingobacteriales</taxon>
        <taxon>Sphingobacteriaceae</taxon>
        <taxon>Sphingobacterium</taxon>
    </lineage>
</organism>
<name>A0A4U0H269_9SPHI</name>
<evidence type="ECO:0008006" key="4">
    <source>
        <dbReference type="Google" id="ProtNLM"/>
    </source>
</evidence>
<dbReference type="RefSeq" id="WP_136820846.1">
    <property type="nucleotide sequence ID" value="NZ_BMJX01000003.1"/>
</dbReference>
<dbReference type="Gene3D" id="3.10.450.50">
    <property type="match status" value="1"/>
</dbReference>
<dbReference type="InterPro" id="IPR039437">
    <property type="entry name" value="FrzH/put_lumazine-bd"/>
</dbReference>
<dbReference type="AlphaFoldDB" id="A0A4U0H269"/>